<dbReference type="Gene3D" id="2.60.40.1970">
    <property type="entry name" value="YEATS domain"/>
    <property type="match status" value="1"/>
</dbReference>
<dbReference type="Pfam" id="PF03366">
    <property type="entry name" value="YEATS"/>
    <property type="match status" value="1"/>
</dbReference>
<proteinExistence type="predicted"/>
<dbReference type="EMBL" id="JADGJH010000315">
    <property type="protein sequence ID" value="KAJ3131127.1"/>
    <property type="molecule type" value="Genomic_DNA"/>
</dbReference>
<feature type="domain" description="YEATS" evidence="4">
    <location>
        <begin position="327"/>
        <end position="475"/>
    </location>
</feature>
<feature type="region of interest" description="Disordered" evidence="3">
    <location>
        <begin position="174"/>
        <end position="193"/>
    </location>
</feature>
<dbReference type="CDD" id="cd16907">
    <property type="entry name" value="YEATS_YEATS2_like"/>
    <property type="match status" value="1"/>
</dbReference>
<sequence>MVDDNIKHIMRTHFDLEILIRRKERATIVAQIERAKKLKNDLTALAATIERTSQNAVRTSSINQLKVESVLPFMDSRLIHESQPQLEKGIEQQYQSQQRNRLENQKDEEPKDKELLAVRDDGVTVRIRCPNCFRSDFASVHGFISHCRNGHKRKFPSIMVAVRLCGIPLDETNVASADSSSTSNSTSNQPTNRIIESTVPTIFDAPSKVLRESDLKKGEAEGFAKKVTRIRVYDTGEQLEISASHSNETFSTHSGQKRQAIRFLDLNFEKGLLEPQYASDDEKNSMDVDVAEPLIPENIPTKNLAVNENPSVETKQLLSSVISNEQSETRFLIKKRVVIGNISKYIPFERRKLEKFEFKWMIYVQGPPSDPDITPFVSRVRFHLHPDYKPNDVIDVNSAPFQVTRYGWGEFPIRVRLYFVDSKNKSIDIMYTLKLDMNLSGQQVLGGETWTDVHLDKNTEFFEPSGIVATSATSSKWVPSSIAANPTPVGSGGFGRSRARWSQLKGKASNPTKSQFRNVTVSEASVTEERRQKNQQHIGNIVKGDGGVKMEVIIGEGVEKTENFQLDSAISNLLAASIDEFPITGKTCDLEYLTAESTKLFLELDDEERNILESGRASALLRFLQSQQVLNSNHPIFSLSTADVAKWCRLTGHTPLLSSIQKNDSNELVQLPKLSYCKFCGRRHLKNNESGSHDQRDVIAAQCMSQLQPALIGVSGVSSLSIAEPLIESVKSLKQGKPRPQNSTNSEVDFIRQLILKASMRASSNDLVFIWSTVAQIGIPIPETDEEYEVSIHQQEIIADAENTNAIKTLAREVVGGLIYEVSLPYTLNRLSTHSPNKAMRVFVKKLIKSSENIYREQEEEAPTQGSKGILVPMHIRAAVLREPTFDFLTFRFLGT</sequence>
<dbReference type="InterPro" id="IPR038704">
    <property type="entry name" value="YEAST_sf"/>
</dbReference>
<keyword evidence="6" id="KW-1185">Reference proteome</keyword>
<comment type="caution">
    <text evidence="5">The sequence shown here is derived from an EMBL/GenBank/DDBJ whole genome shotgun (WGS) entry which is preliminary data.</text>
</comment>
<dbReference type="Pfam" id="PF25909">
    <property type="entry name" value="zf-C2H2_AHC1"/>
    <property type="match status" value="1"/>
</dbReference>
<evidence type="ECO:0000256" key="2">
    <source>
        <dbReference type="PROSITE-ProRule" id="PRU00376"/>
    </source>
</evidence>
<dbReference type="InterPro" id="IPR058706">
    <property type="entry name" value="zf-C2H2_AHC1-like"/>
</dbReference>
<dbReference type="Pfam" id="PF22951">
    <property type="entry name" value="3HBD"/>
    <property type="match status" value="1"/>
</dbReference>
<accession>A0AAD5T7K3</accession>
<dbReference type="InterPro" id="IPR005033">
    <property type="entry name" value="YEATS"/>
</dbReference>
<evidence type="ECO:0000313" key="5">
    <source>
        <dbReference type="EMBL" id="KAJ3131127.1"/>
    </source>
</evidence>
<comment type="subcellular location">
    <subcellularLocation>
        <location evidence="2">Nucleus</location>
    </subcellularLocation>
</comment>
<dbReference type="InterPro" id="IPR055129">
    <property type="entry name" value="YEATS_dom"/>
</dbReference>
<dbReference type="Proteomes" id="UP001211907">
    <property type="component" value="Unassembled WGS sequence"/>
</dbReference>
<dbReference type="GO" id="GO:0005634">
    <property type="term" value="C:nucleus"/>
    <property type="evidence" value="ECO:0007669"/>
    <property type="project" value="UniProtKB-SubCell"/>
</dbReference>
<dbReference type="PANTHER" id="PTHR23195">
    <property type="entry name" value="YEATS DOMAIN"/>
    <property type="match status" value="1"/>
</dbReference>
<dbReference type="AlphaFoldDB" id="A0AAD5T7K3"/>
<evidence type="ECO:0000259" key="4">
    <source>
        <dbReference type="PROSITE" id="PS51037"/>
    </source>
</evidence>
<evidence type="ECO:0000313" key="6">
    <source>
        <dbReference type="Proteomes" id="UP001211907"/>
    </source>
</evidence>
<organism evidence="5 6">
    <name type="scientific">Physocladia obscura</name>
    <dbReference type="NCBI Taxonomy" id="109957"/>
    <lineage>
        <taxon>Eukaryota</taxon>
        <taxon>Fungi</taxon>
        <taxon>Fungi incertae sedis</taxon>
        <taxon>Chytridiomycota</taxon>
        <taxon>Chytridiomycota incertae sedis</taxon>
        <taxon>Chytridiomycetes</taxon>
        <taxon>Chytridiales</taxon>
        <taxon>Chytriomycetaceae</taxon>
        <taxon>Physocladia</taxon>
    </lineage>
</organism>
<dbReference type="GO" id="GO:0006355">
    <property type="term" value="P:regulation of DNA-templated transcription"/>
    <property type="evidence" value="ECO:0007669"/>
    <property type="project" value="InterPro"/>
</dbReference>
<gene>
    <name evidence="5" type="primary">YEATS2</name>
    <name evidence="5" type="ORF">HK100_006760</name>
</gene>
<keyword evidence="1 2" id="KW-0539">Nucleus</keyword>
<feature type="compositionally biased region" description="Low complexity" evidence="3">
    <location>
        <begin position="175"/>
        <end position="188"/>
    </location>
</feature>
<name>A0AAD5T7K3_9FUNG</name>
<dbReference type="InterPro" id="IPR055127">
    <property type="entry name" value="YEATS2_3HBD"/>
</dbReference>
<dbReference type="PROSITE" id="PS51037">
    <property type="entry name" value="YEATS"/>
    <property type="match status" value="1"/>
</dbReference>
<evidence type="ECO:0000256" key="3">
    <source>
        <dbReference type="SAM" id="MobiDB-lite"/>
    </source>
</evidence>
<evidence type="ECO:0000256" key="1">
    <source>
        <dbReference type="ARBA" id="ARBA00023242"/>
    </source>
</evidence>
<dbReference type="GO" id="GO:0000785">
    <property type="term" value="C:chromatin"/>
    <property type="evidence" value="ECO:0007669"/>
    <property type="project" value="UniProtKB-ARBA"/>
</dbReference>
<reference evidence="5" key="1">
    <citation type="submission" date="2020-05" db="EMBL/GenBank/DDBJ databases">
        <title>Phylogenomic resolution of chytrid fungi.</title>
        <authorList>
            <person name="Stajich J.E."/>
            <person name="Amses K."/>
            <person name="Simmons R."/>
            <person name="Seto K."/>
            <person name="Myers J."/>
            <person name="Bonds A."/>
            <person name="Quandt C.A."/>
            <person name="Barry K."/>
            <person name="Liu P."/>
            <person name="Grigoriev I."/>
            <person name="Longcore J.E."/>
            <person name="James T.Y."/>
        </authorList>
    </citation>
    <scope>NUCLEOTIDE SEQUENCE</scope>
    <source>
        <strain evidence="5">JEL0513</strain>
    </source>
</reference>
<protein>
    <submittedName>
        <fullName evidence="5">YEATS domain-containing protein 2</fullName>
    </submittedName>
</protein>